<organism evidence="3 4">
    <name type="scientific">Pseudonocardia alaniniphila</name>
    <dbReference type="NCBI Taxonomy" id="75291"/>
    <lineage>
        <taxon>Bacteria</taxon>
        <taxon>Bacillati</taxon>
        <taxon>Actinomycetota</taxon>
        <taxon>Actinomycetes</taxon>
        <taxon>Pseudonocardiales</taxon>
        <taxon>Pseudonocardiaceae</taxon>
        <taxon>Pseudonocardia</taxon>
    </lineage>
</organism>
<name>A0ABS9TQ15_9PSEU</name>
<protein>
    <submittedName>
        <fullName evidence="3">Tyrosine-type recombinase/integrase</fullName>
    </submittedName>
</protein>
<dbReference type="InterPro" id="IPR002104">
    <property type="entry name" value="Integrase_catalytic"/>
</dbReference>
<keyword evidence="1" id="KW-0233">DNA recombination</keyword>
<keyword evidence="4" id="KW-1185">Reference proteome</keyword>
<evidence type="ECO:0000313" key="3">
    <source>
        <dbReference type="EMBL" id="MCH6170630.1"/>
    </source>
</evidence>
<evidence type="ECO:0000256" key="1">
    <source>
        <dbReference type="ARBA" id="ARBA00023172"/>
    </source>
</evidence>
<dbReference type="EMBL" id="JAKXMK010000035">
    <property type="protein sequence ID" value="MCH6170630.1"/>
    <property type="molecule type" value="Genomic_DNA"/>
</dbReference>
<dbReference type="InterPro" id="IPR011010">
    <property type="entry name" value="DNA_brk_join_enz"/>
</dbReference>
<dbReference type="Gene3D" id="1.10.443.10">
    <property type="entry name" value="Intergrase catalytic core"/>
    <property type="match status" value="1"/>
</dbReference>
<comment type="caution">
    <text evidence="3">The sequence shown here is derived from an EMBL/GenBank/DDBJ whole genome shotgun (WGS) entry which is preliminary data.</text>
</comment>
<sequence length="90" mass="10207">MFPTSIGTTMEPRSLNRHFDGIRTRAGLPSVRLNDFRHTVGMLLLELDTPPHVVQAIARHADLDVTLGIYAHTNLDAMREALDRIDWVMK</sequence>
<gene>
    <name evidence="3" type="ORF">MMF94_33415</name>
</gene>
<dbReference type="InterPro" id="IPR013762">
    <property type="entry name" value="Integrase-like_cat_sf"/>
</dbReference>
<dbReference type="Proteomes" id="UP001299970">
    <property type="component" value="Unassembled WGS sequence"/>
</dbReference>
<dbReference type="SUPFAM" id="SSF56349">
    <property type="entry name" value="DNA breaking-rejoining enzymes"/>
    <property type="match status" value="1"/>
</dbReference>
<evidence type="ECO:0000259" key="2">
    <source>
        <dbReference type="PROSITE" id="PS51898"/>
    </source>
</evidence>
<feature type="domain" description="Tyr recombinase" evidence="2">
    <location>
        <begin position="1"/>
        <end position="83"/>
    </location>
</feature>
<dbReference type="Pfam" id="PF00589">
    <property type="entry name" value="Phage_integrase"/>
    <property type="match status" value="1"/>
</dbReference>
<evidence type="ECO:0000313" key="4">
    <source>
        <dbReference type="Proteomes" id="UP001299970"/>
    </source>
</evidence>
<proteinExistence type="predicted"/>
<dbReference type="PROSITE" id="PS51898">
    <property type="entry name" value="TYR_RECOMBINASE"/>
    <property type="match status" value="1"/>
</dbReference>
<accession>A0ABS9TQ15</accession>
<reference evidence="3 4" key="1">
    <citation type="submission" date="2022-03" db="EMBL/GenBank/DDBJ databases">
        <title>Pseudonocardia alaer sp. nov., a novel actinomycete isolated from reed forest soil.</title>
        <authorList>
            <person name="Wang L."/>
        </authorList>
    </citation>
    <scope>NUCLEOTIDE SEQUENCE [LARGE SCALE GENOMIC DNA]</scope>
    <source>
        <strain evidence="3 4">Y-16303</strain>
    </source>
</reference>